<dbReference type="Pfam" id="PF10277">
    <property type="entry name" value="Frag1"/>
    <property type="match status" value="1"/>
</dbReference>
<evidence type="ECO:0000313" key="3">
    <source>
        <dbReference type="Proteomes" id="UP000005239"/>
    </source>
</evidence>
<evidence type="ECO:0000259" key="1">
    <source>
        <dbReference type="Pfam" id="PF10277"/>
    </source>
</evidence>
<evidence type="ECO:0000313" key="2">
    <source>
        <dbReference type="EnsemblMetazoa" id="PPA40792.1"/>
    </source>
</evidence>
<dbReference type="EnsemblMetazoa" id="PPA40792.1">
    <property type="protein sequence ID" value="PPA40792.1"/>
    <property type="gene ID" value="WBGene00279161"/>
</dbReference>
<accession>A0A8R1UWM2</accession>
<protein>
    <recommendedName>
        <fullName evidence="1">CWH43-like N-terminal domain-containing protein</fullName>
    </recommendedName>
</protein>
<dbReference type="PANTHER" id="PTHR12892:SF15">
    <property type="entry name" value="POST-GPI ATTACHMENT TO PROTEINS FACTOR 2-LIKE"/>
    <property type="match status" value="1"/>
</dbReference>
<dbReference type="AlphaFoldDB" id="A0A2A6C3A3"/>
<dbReference type="OrthoDB" id="5874654at2759"/>
<organism evidence="2 3">
    <name type="scientific">Pristionchus pacificus</name>
    <name type="common">Parasitic nematode worm</name>
    <dbReference type="NCBI Taxonomy" id="54126"/>
    <lineage>
        <taxon>Eukaryota</taxon>
        <taxon>Metazoa</taxon>
        <taxon>Ecdysozoa</taxon>
        <taxon>Nematoda</taxon>
        <taxon>Chromadorea</taxon>
        <taxon>Rhabditida</taxon>
        <taxon>Rhabditina</taxon>
        <taxon>Diplogasteromorpha</taxon>
        <taxon>Diplogasteroidea</taxon>
        <taxon>Neodiplogasteridae</taxon>
        <taxon>Pristionchus</taxon>
    </lineage>
</organism>
<dbReference type="GO" id="GO:0000139">
    <property type="term" value="C:Golgi membrane"/>
    <property type="evidence" value="ECO:0007669"/>
    <property type="project" value="InterPro"/>
</dbReference>
<dbReference type="InterPro" id="IPR019402">
    <property type="entry name" value="CWH43_N"/>
</dbReference>
<feature type="domain" description="CWH43-like N-terminal" evidence="1">
    <location>
        <begin position="10"/>
        <end position="113"/>
    </location>
</feature>
<dbReference type="PANTHER" id="PTHR12892">
    <property type="entry name" value="FGF RECEPTOR ACTIVATING PROTEIN 1"/>
    <property type="match status" value="1"/>
</dbReference>
<gene>
    <name evidence="2" type="primary">WBGene00279161</name>
</gene>
<dbReference type="Proteomes" id="UP000005239">
    <property type="component" value="Unassembled WGS sequence"/>
</dbReference>
<accession>A0A2A6C3A3</accession>
<reference evidence="2" key="2">
    <citation type="submission" date="2022-06" db="UniProtKB">
        <authorList>
            <consortium name="EnsemblMetazoa"/>
        </authorList>
    </citation>
    <scope>IDENTIFICATION</scope>
    <source>
        <strain evidence="2">PS312</strain>
    </source>
</reference>
<keyword evidence="3" id="KW-1185">Reference proteome</keyword>
<reference evidence="3" key="1">
    <citation type="journal article" date="2008" name="Nat. Genet.">
        <title>The Pristionchus pacificus genome provides a unique perspective on nematode lifestyle and parasitism.</title>
        <authorList>
            <person name="Dieterich C."/>
            <person name="Clifton S.W."/>
            <person name="Schuster L.N."/>
            <person name="Chinwalla A."/>
            <person name="Delehaunty K."/>
            <person name="Dinkelacker I."/>
            <person name="Fulton L."/>
            <person name="Fulton R."/>
            <person name="Godfrey J."/>
            <person name="Minx P."/>
            <person name="Mitreva M."/>
            <person name="Roeseler W."/>
            <person name="Tian H."/>
            <person name="Witte H."/>
            <person name="Yang S.P."/>
            <person name="Wilson R.K."/>
            <person name="Sommer R.J."/>
        </authorList>
    </citation>
    <scope>NUCLEOTIDE SEQUENCE [LARGE SCALE GENOMIC DNA]</scope>
    <source>
        <strain evidence="3">PS312</strain>
    </source>
</reference>
<sequence length="138" mass="15462">MANSFDFHLRWVIIAMAYLPVASCFFCIIWTVLTKSSLVYAAAMADCPESSSFPTVSVSIGPWEPQRLVWISAMLIHAPMRICVTVLYPTVWPLGKLRTSLMFALICEALATLLVCVFHVQSIAGECEDFYLKTFTMP</sequence>
<dbReference type="InterPro" id="IPR039545">
    <property type="entry name" value="PGAP2"/>
</dbReference>
<name>A0A2A6C3A3_PRIPA</name>
<dbReference type="GO" id="GO:0006506">
    <property type="term" value="P:GPI anchor biosynthetic process"/>
    <property type="evidence" value="ECO:0000318"/>
    <property type="project" value="GO_Central"/>
</dbReference>
<proteinExistence type="predicted"/>
<dbReference type="GO" id="GO:0005789">
    <property type="term" value="C:endoplasmic reticulum membrane"/>
    <property type="evidence" value="ECO:0000318"/>
    <property type="project" value="GO_Central"/>
</dbReference>